<keyword evidence="2" id="KW-0472">Membrane</keyword>
<reference evidence="4" key="1">
    <citation type="journal article" date="2020" name="mSystems">
        <title>Genome- and Community-Level Interaction Insights into Carbon Utilization and Element Cycling Functions of Hydrothermarchaeota in Hydrothermal Sediment.</title>
        <authorList>
            <person name="Zhou Z."/>
            <person name="Liu Y."/>
            <person name="Xu W."/>
            <person name="Pan J."/>
            <person name="Luo Z.H."/>
            <person name="Li M."/>
        </authorList>
    </citation>
    <scope>NUCLEOTIDE SEQUENCE [LARGE SCALE GENOMIC DNA]</scope>
    <source>
        <strain evidence="4">SpSt-413</strain>
    </source>
</reference>
<feature type="domain" description="Zinc-ribbon" evidence="3">
    <location>
        <begin position="22"/>
        <end position="43"/>
    </location>
</feature>
<feature type="transmembrane region" description="Helical" evidence="2">
    <location>
        <begin position="79"/>
        <end position="96"/>
    </location>
</feature>
<name>A0A7C4AGL0_9BACT</name>
<dbReference type="InterPro" id="IPR038587">
    <property type="entry name" value="Ribosomal_eL40_sf"/>
</dbReference>
<organism evidence="4">
    <name type="scientific">Fundidesulfovibrio putealis</name>
    <dbReference type="NCBI Taxonomy" id="270496"/>
    <lineage>
        <taxon>Bacteria</taxon>
        <taxon>Pseudomonadati</taxon>
        <taxon>Thermodesulfobacteriota</taxon>
        <taxon>Desulfovibrionia</taxon>
        <taxon>Desulfovibrionales</taxon>
        <taxon>Desulfovibrionaceae</taxon>
        <taxon>Fundidesulfovibrio</taxon>
    </lineage>
</organism>
<feature type="region of interest" description="Disordered" evidence="1">
    <location>
        <begin position="46"/>
        <end position="69"/>
    </location>
</feature>
<sequence length="124" mass="13543">MLIWLKNSSRSGNVNWFLFMICNRCGQENPDDAMSCAACGHKLQSGWKGRGEGDAPRGEPLPRLGEPGPAARRRLRRHAEAWAVAALVWAASYGLLVLGHAWALYPLAALAGGYALLRGITWKD</sequence>
<evidence type="ECO:0000259" key="3">
    <source>
        <dbReference type="Pfam" id="PF13240"/>
    </source>
</evidence>
<dbReference type="InterPro" id="IPR026870">
    <property type="entry name" value="Zinc_ribbon_dom"/>
</dbReference>
<evidence type="ECO:0000256" key="2">
    <source>
        <dbReference type="SAM" id="Phobius"/>
    </source>
</evidence>
<dbReference type="EMBL" id="DSRP01000328">
    <property type="protein sequence ID" value="HGG92238.1"/>
    <property type="molecule type" value="Genomic_DNA"/>
</dbReference>
<accession>A0A7C4AGL0</accession>
<keyword evidence="2" id="KW-1133">Transmembrane helix</keyword>
<evidence type="ECO:0000256" key="1">
    <source>
        <dbReference type="SAM" id="MobiDB-lite"/>
    </source>
</evidence>
<proteinExistence type="predicted"/>
<dbReference type="Pfam" id="PF13240">
    <property type="entry name" value="Zn_Ribbon_1"/>
    <property type="match status" value="1"/>
</dbReference>
<comment type="caution">
    <text evidence="4">The sequence shown here is derived from an EMBL/GenBank/DDBJ whole genome shotgun (WGS) entry which is preliminary data.</text>
</comment>
<protein>
    <submittedName>
        <fullName evidence="4">Zinc ribbon domain-containing protein</fullName>
    </submittedName>
</protein>
<evidence type="ECO:0000313" key="4">
    <source>
        <dbReference type="EMBL" id="HGG92238.1"/>
    </source>
</evidence>
<dbReference type="Gene3D" id="4.10.1060.50">
    <property type="match status" value="1"/>
</dbReference>
<dbReference type="AlphaFoldDB" id="A0A7C4AGL0"/>
<gene>
    <name evidence="4" type="ORF">ENR59_04725</name>
</gene>
<keyword evidence="2" id="KW-0812">Transmembrane</keyword>